<dbReference type="AlphaFoldDB" id="A0AAW7K1N1"/>
<dbReference type="InterPro" id="IPR012381">
    <property type="entry name" value="EutP_PduV"/>
</dbReference>
<organism evidence="2 4">
    <name type="scientific">Collinsella ihumii</name>
    <dbReference type="NCBI Taxonomy" id="1720204"/>
    <lineage>
        <taxon>Bacteria</taxon>
        <taxon>Bacillati</taxon>
        <taxon>Actinomycetota</taxon>
        <taxon>Coriobacteriia</taxon>
        <taxon>Coriobacteriales</taxon>
        <taxon>Coriobacteriaceae</taxon>
        <taxon>Collinsella</taxon>
    </lineage>
</organism>
<reference evidence="2" key="1">
    <citation type="submission" date="2023-06" db="EMBL/GenBank/DDBJ databases">
        <authorList>
            <person name="Zeman M."/>
            <person name="Kubasova T."/>
            <person name="Jahodarova E."/>
            <person name="Nykrynova M."/>
            <person name="Rychlik I."/>
        </authorList>
    </citation>
    <scope>NUCLEOTIDE SEQUENCE</scope>
    <source>
        <strain evidence="2">15_COKtk</strain>
        <strain evidence="1">176_SSukc20</strain>
    </source>
</reference>
<dbReference type="InterPro" id="IPR027417">
    <property type="entry name" value="P-loop_NTPase"/>
</dbReference>
<evidence type="ECO:0000313" key="1">
    <source>
        <dbReference type="EMBL" id="MDN0063735.1"/>
    </source>
</evidence>
<dbReference type="Proteomes" id="UP001168505">
    <property type="component" value="Unassembled WGS sequence"/>
</dbReference>
<evidence type="ECO:0000313" key="4">
    <source>
        <dbReference type="Proteomes" id="UP001168505"/>
    </source>
</evidence>
<dbReference type="GO" id="GO:0005524">
    <property type="term" value="F:ATP binding"/>
    <property type="evidence" value="ECO:0007669"/>
    <property type="project" value="InterPro"/>
</dbReference>
<dbReference type="EMBL" id="JAUEIQ010000004">
    <property type="protein sequence ID" value="MDN0063735.1"/>
    <property type="molecule type" value="Genomic_DNA"/>
</dbReference>
<dbReference type="PANTHER" id="PTHR40453:SF1">
    <property type="entry name" value="PROTEIN YOEF"/>
    <property type="match status" value="1"/>
</dbReference>
<dbReference type="Proteomes" id="UP001168435">
    <property type="component" value="Unassembled WGS sequence"/>
</dbReference>
<dbReference type="Pfam" id="PF10662">
    <property type="entry name" value="PduV-EutP"/>
    <property type="match status" value="1"/>
</dbReference>
<sequence length="163" mass="18155">MERRVMVVGLDGAGKSTVADLIEGEPSDHRHREDLYYRSRVLEVPGRYIENHWMHNTILMLAQNQAAAALFLIDGDTLESFYSSGYARAFTIPCLGVLTKCAHLTTEERARGMERLVDAGCSEALAVSTETGRGVRELLDWIDGHAMTRMDASGHRKEEPCAM</sequence>
<name>A0AAW7K1N1_9ACTN</name>
<gene>
    <name evidence="1" type="ORF">QVN30_05365</name>
    <name evidence="2" type="ORF">QVN40_03335</name>
</gene>
<keyword evidence="3" id="KW-1185">Reference proteome</keyword>
<comment type="caution">
    <text evidence="2">The sequence shown here is derived from an EMBL/GenBank/DDBJ whole genome shotgun (WGS) entry which is preliminary data.</text>
</comment>
<evidence type="ECO:0000313" key="3">
    <source>
        <dbReference type="Proteomes" id="UP001168435"/>
    </source>
</evidence>
<dbReference type="Gene3D" id="3.40.50.300">
    <property type="entry name" value="P-loop containing nucleotide triphosphate hydrolases"/>
    <property type="match status" value="1"/>
</dbReference>
<dbReference type="GO" id="GO:0006576">
    <property type="term" value="P:biogenic amine metabolic process"/>
    <property type="evidence" value="ECO:0007669"/>
    <property type="project" value="InterPro"/>
</dbReference>
<dbReference type="PANTHER" id="PTHR40453">
    <property type="entry name" value="PROTEIN YOEF"/>
    <property type="match status" value="1"/>
</dbReference>
<proteinExistence type="predicted"/>
<reference evidence="2" key="2">
    <citation type="submission" date="2023-08" db="EMBL/GenBank/DDBJ databases">
        <title>Identification and characterization of horizontal gene transfer across gut microbiota members of farm animals based on homology search.</title>
        <authorList>
            <person name="Schwarzerova J."/>
            <person name="Nykrynova M."/>
            <person name="Jureckova K."/>
            <person name="Cejkova D."/>
            <person name="Rychlik I."/>
        </authorList>
    </citation>
    <scope>NUCLEOTIDE SEQUENCE</scope>
    <source>
        <strain evidence="2">15_COKtk</strain>
        <strain evidence="1">176_SSukc20</strain>
    </source>
</reference>
<dbReference type="SUPFAM" id="SSF52540">
    <property type="entry name" value="P-loop containing nucleoside triphosphate hydrolases"/>
    <property type="match status" value="1"/>
</dbReference>
<evidence type="ECO:0000313" key="2">
    <source>
        <dbReference type="EMBL" id="MDN0068736.1"/>
    </source>
</evidence>
<dbReference type="EMBL" id="JAUEIR010000002">
    <property type="protein sequence ID" value="MDN0068736.1"/>
    <property type="molecule type" value="Genomic_DNA"/>
</dbReference>
<protein>
    <submittedName>
        <fullName evidence="2">EutP/PduV family microcompartment system protein</fullName>
    </submittedName>
</protein>
<accession>A0AAW7K1N1</accession>
<dbReference type="RefSeq" id="WP_273356676.1">
    <property type="nucleotide sequence ID" value="NZ_JAUEIQ010000004.1"/>
</dbReference>